<dbReference type="InterPro" id="IPR014030">
    <property type="entry name" value="Ketoacyl_synth_N"/>
</dbReference>
<evidence type="ECO:0000259" key="4">
    <source>
        <dbReference type="PROSITE" id="PS50075"/>
    </source>
</evidence>
<evidence type="ECO:0000259" key="5">
    <source>
        <dbReference type="PROSITE" id="PS52004"/>
    </source>
</evidence>
<dbReference type="PANTHER" id="PTHR43775:SF37">
    <property type="entry name" value="SI:DKEY-61P9.11"/>
    <property type="match status" value="1"/>
</dbReference>
<dbReference type="CDD" id="cd00833">
    <property type="entry name" value="PKS"/>
    <property type="match status" value="1"/>
</dbReference>
<dbReference type="Pfam" id="PF00550">
    <property type="entry name" value="PP-binding"/>
    <property type="match status" value="1"/>
</dbReference>
<keyword evidence="7" id="KW-1185">Reference proteome</keyword>
<dbReference type="PANTHER" id="PTHR43775">
    <property type="entry name" value="FATTY ACID SYNTHASE"/>
    <property type="match status" value="1"/>
</dbReference>
<dbReference type="PROSITE" id="PS52004">
    <property type="entry name" value="KS3_2"/>
    <property type="match status" value="1"/>
</dbReference>
<evidence type="ECO:0000256" key="2">
    <source>
        <dbReference type="ARBA" id="ARBA00022553"/>
    </source>
</evidence>
<dbReference type="PROSITE" id="PS50075">
    <property type="entry name" value="CARRIER"/>
    <property type="match status" value="1"/>
</dbReference>
<dbReference type="Proteomes" id="UP000221165">
    <property type="component" value="Unassembled WGS sequence"/>
</dbReference>
<dbReference type="InterPro" id="IPR020806">
    <property type="entry name" value="PKS_PP-bd"/>
</dbReference>
<dbReference type="EMBL" id="MIGC01001465">
    <property type="protein sequence ID" value="PHJ22805.1"/>
    <property type="molecule type" value="Genomic_DNA"/>
</dbReference>
<sequence>MSGDEVASAIFSGVAAAARRVLGSGEDPPADAPLHELGIDSLSAVEFRNILQERFGVRLPATLLFDCPTAQAVSELVCSMVSPALPSRDADASAIDEGIVTSAGDPNSPEIAVIGMACRLPGSANDLEQFWQILLSSKDCIQAIPLSRFSIDSVYDPDPDTTGKIYVREGGFIDDADLFDNRFFNISGSEAQEMDWRQRVCLEVSYEAFSDADYSLRKLKGSATGVFVGAMNHDKLDSTLENANSLTATGGHISILSNRLSYNYGLTGSSLTIDTACSSSLVAMDVAMKEITFQGCDAALIVGVNIMNTPQHYFDTSRARMLSPECRCKTFDTSANGYVRSEGCGAVVLQRNLIRQERRAHAYLRST</sequence>
<dbReference type="SMART" id="SM00825">
    <property type="entry name" value="PKS_KS"/>
    <property type="match status" value="1"/>
</dbReference>
<dbReference type="GO" id="GO:0031177">
    <property type="term" value="F:phosphopantetheine binding"/>
    <property type="evidence" value="ECO:0007669"/>
    <property type="project" value="InterPro"/>
</dbReference>
<feature type="non-terminal residue" evidence="6">
    <location>
        <position position="367"/>
    </location>
</feature>
<evidence type="ECO:0000313" key="6">
    <source>
        <dbReference type="EMBL" id="PHJ22805.1"/>
    </source>
</evidence>
<evidence type="ECO:0000256" key="3">
    <source>
        <dbReference type="ARBA" id="ARBA00022679"/>
    </source>
</evidence>
<dbReference type="AlphaFoldDB" id="A0A2C6L589"/>
<feature type="domain" description="Carrier" evidence="4">
    <location>
        <begin position="5"/>
        <end position="81"/>
    </location>
</feature>
<reference evidence="6 7" key="1">
    <citation type="journal article" date="2017" name="Int. J. Parasitol.">
        <title>The genome of the protozoan parasite Cystoisospora suis and a reverse vaccinology approach to identify vaccine candidates.</title>
        <authorList>
            <person name="Palmieri N."/>
            <person name="Shrestha A."/>
            <person name="Ruttkowski B."/>
            <person name="Beck T."/>
            <person name="Vogl C."/>
            <person name="Tomley F."/>
            <person name="Blake D.P."/>
            <person name="Joachim A."/>
        </authorList>
    </citation>
    <scope>NUCLEOTIDE SEQUENCE [LARGE SCALE GENOMIC DNA]</scope>
    <source>
        <strain evidence="6 7">Wien I</strain>
    </source>
</reference>
<dbReference type="SMART" id="SM00823">
    <property type="entry name" value="PKS_PP"/>
    <property type="match status" value="1"/>
</dbReference>
<evidence type="ECO:0000313" key="7">
    <source>
        <dbReference type="Proteomes" id="UP000221165"/>
    </source>
</evidence>
<accession>A0A2C6L589</accession>
<dbReference type="InterPro" id="IPR050091">
    <property type="entry name" value="PKS_NRPS_Biosynth_Enz"/>
</dbReference>
<dbReference type="Gene3D" id="3.40.47.10">
    <property type="match status" value="1"/>
</dbReference>
<dbReference type="GO" id="GO:0006633">
    <property type="term" value="P:fatty acid biosynthetic process"/>
    <property type="evidence" value="ECO:0007669"/>
    <property type="project" value="InterPro"/>
</dbReference>
<dbReference type="GO" id="GO:0004315">
    <property type="term" value="F:3-oxoacyl-[acyl-carrier-protein] synthase activity"/>
    <property type="evidence" value="ECO:0007669"/>
    <property type="project" value="InterPro"/>
</dbReference>
<keyword evidence="2" id="KW-0597">Phosphoprotein</keyword>
<dbReference type="OrthoDB" id="435575at2759"/>
<dbReference type="PROSITE" id="PS00606">
    <property type="entry name" value="KS3_1"/>
    <property type="match status" value="1"/>
</dbReference>
<dbReference type="GeneID" id="94426753"/>
<dbReference type="SUPFAM" id="SSF53901">
    <property type="entry name" value="Thiolase-like"/>
    <property type="match status" value="1"/>
</dbReference>
<feature type="domain" description="Ketosynthase family 3 (KS3)" evidence="5">
    <location>
        <begin position="108"/>
        <end position="367"/>
    </location>
</feature>
<keyword evidence="1" id="KW-0596">Phosphopantetheine</keyword>
<dbReference type="Pfam" id="PF00109">
    <property type="entry name" value="ketoacyl-synt"/>
    <property type="match status" value="1"/>
</dbReference>
<organism evidence="6 7">
    <name type="scientific">Cystoisospora suis</name>
    <dbReference type="NCBI Taxonomy" id="483139"/>
    <lineage>
        <taxon>Eukaryota</taxon>
        <taxon>Sar</taxon>
        <taxon>Alveolata</taxon>
        <taxon>Apicomplexa</taxon>
        <taxon>Conoidasida</taxon>
        <taxon>Coccidia</taxon>
        <taxon>Eucoccidiorida</taxon>
        <taxon>Eimeriorina</taxon>
        <taxon>Sarcocystidae</taxon>
        <taxon>Cystoisospora</taxon>
    </lineage>
</organism>
<dbReference type="SUPFAM" id="SSF47336">
    <property type="entry name" value="ACP-like"/>
    <property type="match status" value="1"/>
</dbReference>
<dbReference type="GO" id="GO:0004312">
    <property type="term" value="F:fatty acid synthase activity"/>
    <property type="evidence" value="ECO:0007669"/>
    <property type="project" value="TreeGrafter"/>
</dbReference>
<comment type="caution">
    <text evidence="6">The sequence shown here is derived from an EMBL/GenBank/DDBJ whole genome shotgun (WGS) entry which is preliminary data.</text>
</comment>
<dbReference type="InterPro" id="IPR009081">
    <property type="entry name" value="PP-bd_ACP"/>
</dbReference>
<keyword evidence="3" id="KW-0808">Transferase</keyword>
<name>A0A2C6L589_9APIC</name>
<dbReference type="InterPro" id="IPR018201">
    <property type="entry name" value="Ketoacyl_synth_AS"/>
</dbReference>
<evidence type="ECO:0000256" key="1">
    <source>
        <dbReference type="ARBA" id="ARBA00022450"/>
    </source>
</evidence>
<protein>
    <submittedName>
        <fullName evidence="6">Type i fatty acid</fullName>
    </submittedName>
</protein>
<dbReference type="InterPro" id="IPR020841">
    <property type="entry name" value="PKS_Beta-ketoAc_synthase_dom"/>
</dbReference>
<gene>
    <name evidence="6" type="ORF">CSUI_003344</name>
</gene>
<proteinExistence type="predicted"/>
<dbReference type="Gene3D" id="1.10.1200.10">
    <property type="entry name" value="ACP-like"/>
    <property type="match status" value="1"/>
</dbReference>
<dbReference type="InterPro" id="IPR036736">
    <property type="entry name" value="ACP-like_sf"/>
</dbReference>
<dbReference type="RefSeq" id="XP_067924482.1">
    <property type="nucleotide sequence ID" value="XM_068063542.1"/>
</dbReference>
<dbReference type="InterPro" id="IPR016039">
    <property type="entry name" value="Thiolase-like"/>
</dbReference>
<dbReference type="VEuPathDB" id="ToxoDB:CSUI_003344"/>